<sequence>MIQFQQVHTCAGMQLLLESYLQTVREGEVLGGSPIVHFNFDQHKAV</sequence>
<name>A0A0E9TJN4_ANGAN</name>
<dbReference type="AlphaFoldDB" id="A0A0E9TJN4"/>
<organism evidence="1">
    <name type="scientific">Anguilla anguilla</name>
    <name type="common">European freshwater eel</name>
    <name type="synonym">Muraena anguilla</name>
    <dbReference type="NCBI Taxonomy" id="7936"/>
    <lineage>
        <taxon>Eukaryota</taxon>
        <taxon>Metazoa</taxon>
        <taxon>Chordata</taxon>
        <taxon>Craniata</taxon>
        <taxon>Vertebrata</taxon>
        <taxon>Euteleostomi</taxon>
        <taxon>Actinopterygii</taxon>
        <taxon>Neopterygii</taxon>
        <taxon>Teleostei</taxon>
        <taxon>Anguilliformes</taxon>
        <taxon>Anguillidae</taxon>
        <taxon>Anguilla</taxon>
    </lineage>
</organism>
<proteinExistence type="predicted"/>
<reference evidence="1" key="2">
    <citation type="journal article" date="2015" name="Fish Shellfish Immunol.">
        <title>Early steps in the European eel (Anguilla anguilla)-Vibrio vulnificus interaction in the gills: Role of the RtxA13 toxin.</title>
        <authorList>
            <person name="Callol A."/>
            <person name="Pajuelo D."/>
            <person name="Ebbesson L."/>
            <person name="Teles M."/>
            <person name="MacKenzie S."/>
            <person name="Amaro C."/>
        </authorList>
    </citation>
    <scope>NUCLEOTIDE SEQUENCE</scope>
</reference>
<accession>A0A0E9TJN4</accession>
<dbReference type="EMBL" id="GBXM01054796">
    <property type="protein sequence ID" value="JAH53781.1"/>
    <property type="molecule type" value="Transcribed_RNA"/>
</dbReference>
<reference evidence="1" key="1">
    <citation type="submission" date="2014-11" db="EMBL/GenBank/DDBJ databases">
        <authorList>
            <person name="Amaro Gonzalez C."/>
        </authorList>
    </citation>
    <scope>NUCLEOTIDE SEQUENCE</scope>
</reference>
<protein>
    <submittedName>
        <fullName evidence="1">Uncharacterized protein</fullName>
    </submittedName>
</protein>
<evidence type="ECO:0000313" key="1">
    <source>
        <dbReference type="EMBL" id="JAH53781.1"/>
    </source>
</evidence>